<protein>
    <submittedName>
        <fullName evidence="1">Uncharacterized protein</fullName>
    </submittedName>
</protein>
<dbReference type="AlphaFoldDB" id="C4F975"/>
<evidence type="ECO:0000313" key="1">
    <source>
        <dbReference type="EMBL" id="EEP44563.1"/>
    </source>
</evidence>
<accession>C4F975</accession>
<proteinExistence type="predicted"/>
<sequence>MKRALFRAVVVAAAIAAVFGVAATLGVIQSLARSNAQNSLNNTYAMDEWVTLDASRDAADTICVPFSPVESYSADFGFEGTLQVRISQAARYDDPEAAGIASTDNCLTGATLFNGDAGSIEDFDFMLVDFTVKNVDAHPTLKTFVGNKRFLASNILSLHPAVEQVYFSGVDKQDAGRKEVGYFDIAPGEERCFTVGYAIGGANGDPENDEFFMSAGAINPNKYRILLKVDDMRGQCEPLGSSVAH</sequence>
<reference evidence="1 2" key="1">
    <citation type="submission" date="2009-04" db="EMBL/GenBank/DDBJ databases">
        <authorList>
            <person name="Weinstock G."/>
            <person name="Sodergren E."/>
            <person name="Clifton S."/>
            <person name="Fulton L."/>
            <person name="Fulton B."/>
            <person name="Courtney L."/>
            <person name="Fronick C."/>
            <person name="Harrison M."/>
            <person name="Strong C."/>
            <person name="Farmer C."/>
            <person name="Delahaunty K."/>
            <person name="Markovic C."/>
            <person name="Hall O."/>
            <person name="Minx P."/>
            <person name="Tomlinson C."/>
            <person name="Mitreva M."/>
            <person name="Nelson J."/>
            <person name="Hou S."/>
            <person name="Wollam A."/>
            <person name="Pepin K.H."/>
            <person name="Johnson M."/>
            <person name="Bhonagiri V."/>
            <person name="Nash W.E."/>
            <person name="Warren W."/>
            <person name="Chinwalla A."/>
            <person name="Mardis E.R."/>
            <person name="Wilson R.K."/>
        </authorList>
    </citation>
    <scope>NUCLEOTIDE SEQUENCE [LARGE SCALE GENOMIC DNA]</scope>
    <source>
        <strain evidence="1 2">DSM 13280</strain>
    </source>
</reference>
<organism evidence="1 2">
    <name type="scientific">Collinsella intestinalis DSM 13280</name>
    <dbReference type="NCBI Taxonomy" id="521003"/>
    <lineage>
        <taxon>Bacteria</taxon>
        <taxon>Bacillati</taxon>
        <taxon>Actinomycetota</taxon>
        <taxon>Coriobacteriia</taxon>
        <taxon>Coriobacteriales</taxon>
        <taxon>Coriobacteriaceae</taxon>
        <taxon>Collinsella</taxon>
    </lineage>
</organism>
<dbReference type="eggNOG" id="ENOG5031U1Y">
    <property type="taxonomic scope" value="Bacteria"/>
</dbReference>
<dbReference type="Proteomes" id="UP000003295">
    <property type="component" value="Unassembled WGS sequence"/>
</dbReference>
<dbReference type="HOGENOM" id="CLU_1132089_0_0_11"/>
<dbReference type="STRING" id="521003.COLINT_02608"/>
<dbReference type="EMBL" id="ABXH02000013">
    <property type="protein sequence ID" value="EEP44563.1"/>
    <property type="molecule type" value="Genomic_DNA"/>
</dbReference>
<gene>
    <name evidence="1" type="ORF">COLINT_02608</name>
</gene>
<name>C4F975_9ACTN</name>
<evidence type="ECO:0000313" key="2">
    <source>
        <dbReference type="Proteomes" id="UP000003295"/>
    </source>
</evidence>
<comment type="caution">
    <text evidence="1">The sequence shown here is derived from an EMBL/GenBank/DDBJ whole genome shotgun (WGS) entry which is preliminary data.</text>
</comment>